<name>A0A0D2NPK6_9CHLO</name>
<dbReference type="InterPro" id="IPR011016">
    <property type="entry name" value="Znf_RING-CH"/>
</dbReference>
<evidence type="ECO:0000313" key="6">
    <source>
        <dbReference type="Proteomes" id="UP000054498"/>
    </source>
</evidence>
<accession>A0A0D2NPK6</accession>
<proteinExistence type="predicted"/>
<keyword evidence="3" id="KW-0862">Zinc</keyword>
<dbReference type="PROSITE" id="PS51292">
    <property type="entry name" value="ZF_RING_CH"/>
    <property type="match status" value="1"/>
</dbReference>
<dbReference type="EMBL" id="KK100382">
    <property type="protein sequence ID" value="KIZ06361.1"/>
    <property type="molecule type" value="Genomic_DNA"/>
</dbReference>
<reference evidence="5 6" key="1">
    <citation type="journal article" date="2013" name="BMC Genomics">
        <title>Reconstruction of the lipid metabolism for the microalga Monoraphidium neglectum from its genome sequence reveals characteristics suitable for biofuel production.</title>
        <authorList>
            <person name="Bogen C."/>
            <person name="Al-Dilaimi A."/>
            <person name="Albersmeier A."/>
            <person name="Wichmann J."/>
            <person name="Grundmann M."/>
            <person name="Rupp O."/>
            <person name="Lauersen K.J."/>
            <person name="Blifernez-Klassen O."/>
            <person name="Kalinowski J."/>
            <person name="Goesmann A."/>
            <person name="Mussgnug J.H."/>
            <person name="Kruse O."/>
        </authorList>
    </citation>
    <scope>NUCLEOTIDE SEQUENCE [LARGE SCALE GENOMIC DNA]</scope>
    <source>
        <strain evidence="5 6">SAG 48.87</strain>
    </source>
</reference>
<dbReference type="KEGG" id="mng:MNEG_1588"/>
<keyword evidence="1" id="KW-0479">Metal-binding</keyword>
<dbReference type="Proteomes" id="UP000054498">
    <property type="component" value="Unassembled WGS sequence"/>
</dbReference>
<evidence type="ECO:0000259" key="4">
    <source>
        <dbReference type="PROSITE" id="PS51292"/>
    </source>
</evidence>
<evidence type="ECO:0000256" key="3">
    <source>
        <dbReference type="ARBA" id="ARBA00022833"/>
    </source>
</evidence>
<organism evidence="5 6">
    <name type="scientific">Monoraphidium neglectum</name>
    <dbReference type="NCBI Taxonomy" id="145388"/>
    <lineage>
        <taxon>Eukaryota</taxon>
        <taxon>Viridiplantae</taxon>
        <taxon>Chlorophyta</taxon>
        <taxon>core chlorophytes</taxon>
        <taxon>Chlorophyceae</taxon>
        <taxon>CS clade</taxon>
        <taxon>Sphaeropleales</taxon>
        <taxon>Selenastraceae</taxon>
        <taxon>Monoraphidium</taxon>
    </lineage>
</organism>
<gene>
    <name evidence="5" type="ORF">MNEG_1588</name>
</gene>
<dbReference type="SUPFAM" id="SSF57850">
    <property type="entry name" value="RING/U-box"/>
    <property type="match status" value="1"/>
</dbReference>
<keyword evidence="6" id="KW-1185">Reference proteome</keyword>
<dbReference type="STRING" id="145388.A0A0D2NPK6"/>
<dbReference type="InterPro" id="IPR013083">
    <property type="entry name" value="Znf_RING/FYVE/PHD"/>
</dbReference>
<evidence type="ECO:0000256" key="1">
    <source>
        <dbReference type="ARBA" id="ARBA00022723"/>
    </source>
</evidence>
<sequence length="121" mass="12889">MAMTAFCHGLTSSDGGTAPPCWICLSSEGIPAHPCACPRAAHPRCLARWQLQQAGRPEEVECRFCGAGYGDWREQLAPDPGLAPATPVMAVNAGGRVHKIRVQPGPEGKAAFRREVRVNLG</sequence>
<evidence type="ECO:0000313" key="5">
    <source>
        <dbReference type="EMBL" id="KIZ06361.1"/>
    </source>
</evidence>
<dbReference type="RefSeq" id="XP_013905380.1">
    <property type="nucleotide sequence ID" value="XM_014049926.1"/>
</dbReference>
<evidence type="ECO:0000256" key="2">
    <source>
        <dbReference type="ARBA" id="ARBA00022771"/>
    </source>
</evidence>
<keyword evidence="2" id="KW-0863">Zinc-finger</keyword>
<protein>
    <recommendedName>
        <fullName evidence="4">RING-CH-type domain-containing protein</fullName>
    </recommendedName>
</protein>
<dbReference type="GeneID" id="25733584"/>
<dbReference type="AlphaFoldDB" id="A0A0D2NPK6"/>
<dbReference type="Gene3D" id="3.30.40.10">
    <property type="entry name" value="Zinc/RING finger domain, C3HC4 (zinc finger)"/>
    <property type="match status" value="1"/>
</dbReference>
<dbReference type="GO" id="GO:0008270">
    <property type="term" value="F:zinc ion binding"/>
    <property type="evidence" value="ECO:0007669"/>
    <property type="project" value="UniProtKB-KW"/>
</dbReference>
<feature type="domain" description="RING-CH-type" evidence="4">
    <location>
        <begin position="13"/>
        <end position="72"/>
    </location>
</feature>
<dbReference type="OrthoDB" id="496970at2759"/>